<evidence type="ECO:0000259" key="2">
    <source>
        <dbReference type="PROSITE" id="PS50061"/>
    </source>
</evidence>
<dbReference type="PROSITE" id="PS00345">
    <property type="entry name" value="ETS_DOMAIN_1"/>
    <property type="match status" value="1"/>
</dbReference>
<comment type="caution">
    <text evidence="3">The sequence shown here is derived from an EMBL/GenBank/DDBJ whole genome shotgun (WGS) entry which is preliminary data.</text>
</comment>
<comment type="similarity">
    <text evidence="1">Belongs to the ETS family.</text>
</comment>
<accession>A0A0L7LQU0</accession>
<feature type="domain" description="ETS" evidence="2">
    <location>
        <begin position="63"/>
        <end position="96"/>
    </location>
</feature>
<evidence type="ECO:0000256" key="1">
    <source>
        <dbReference type="ARBA" id="ARBA00005562"/>
    </source>
</evidence>
<reference evidence="3 4" key="1">
    <citation type="journal article" date="2015" name="Genome Biol. Evol.">
        <title>The genome of winter moth (Operophtera brumata) provides a genomic perspective on sexual dimorphism and phenology.</title>
        <authorList>
            <person name="Derks M.F."/>
            <person name="Smit S."/>
            <person name="Salis L."/>
            <person name="Schijlen E."/>
            <person name="Bossers A."/>
            <person name="Mateman C."/>
            <person name="Pijl A.S."/>
            <person name="de Ridder D."/>
            <person name="Groenen M.A."/>
            <person name="Visser M.E."/>
            <person name="Megens H.J."/>
        </authorList>
    </citation>
    <scope>NUCLEOTIDE SEQUENCE [LARGE SCALE GENOMIC DNA]</scope>
    <source>
        <strain evidence="3">WM2013NL</strain>
        <tissue evidence="3">Head and thorax</tissue>
    </source>
</reference>
<feature type="non-terminal residue" evidence="3">
    <location>
        <position position="96"/>
    </location>
</feature>
<gene>
    <name evidence="3" type="ORF">OBRU01_02569</name>
</gene>
<organism evidence="3 4">
    <name type="scientific">Operophtera brumata</name>
    <name type="common">Winter moth</name>
    <name type="synonym">Phalaena brumata</name>
    <dbReference type="NCBI Taxonomy" id="104452"/>
    <lineage>
        <taxon>Eukaryota</taxon>
        <taxon>Metazoa</taxon>
        <taxon>Ecdysozoa</taxon>
        <taxon>Arthropoda</taxon>
        <taxon>Hexapoda</taxon>
        <taxon>Insecta</taxon>
        <taxon>Pterygota</taxon>
        <taxon>Neoptera</taxon>
        <taxon>Endopterygota</taxon>
        <taxon>Lepidoptera</taxon>
        <taxon>Glossata</taxon>
        <taxon>Ditrysia</taxon>
        <taxon>Geometroidea</taxon>
        <taxon>Geometridae</taxon>
        <taxon>Larentiinae</taxon>
        <taxon>Operophtera</taxon>
    </lineage>
</organism>
<keyword evidence="4" id="KW-1185">Reference proteome</keyword>
<dbReference type="SUPFAM" id="SSF46785">
    <property type="entry name" value="Winged helix' DNA-binding domain"/>
    <property type="match status" value="1"/>
</dbReference>
<dbReference type="STRING" id="104452.A0A0L7LQU0"/>
<dbReference type="InterPro" id="IPR036390">
    <property type="entry name" value="WH_DNA-bd_sf"/>
</dbReference>
<evidence type="ECO:0000313" key="4">
    <source>
        <dbReference type="Proteomes" id="UP000037510"/>
    </source>
</evidence>
<protein>
    <submittedName>
        <fullName evidence="3">Putative erm</fullName>
    </submittedName>
</protein>
<dbReference type="GO" id="GO:0043565">
    <property type="term" value="F:sequence-specific DNA binding"/>
    <property type="evidence" value="ECO:0007669"/>
    <property type="project" value="InterPro"/>
</dbReference>
<dbReference type="EMBL" id="JTDY01000302">
    <property type="protein sequence ID" value="KOB77800.1"/>
    <property type="molecule type" value="Genomic_DNA"/>
</dbReference>
<name>A0A0L7LQU0_OPEBR</name>
<dbReference type="PROSITE" id="PS50061">
    <property type="entry name" value="ETS_DOMAIN_3"/>
    <property type="match status" value="1"/>
</dbReference>
<dbReference type="AlphaFoldDB" id="A0A0L7LQU0"/>
<dbReference type="Proteomes" id="UP000037510">
    <property type="component" value="Unassembled WGS sequence"/>
</dbReference>
<proteinExistence type="inferred from homology"/>
<sequence>MLVLDELLLRPRRGGGVRLVFTTVLANAGRGSVANIMQFIIIRQVRGGGGGSAPGPGGRRGALQLWQFLVSLLAEGARCVAWTGRGLEFKLHEPEE</sequence>
<dbReference type="Gene3D" id="1.10.10.10">
    <property type="entry name" value="Winged helix-like DNA-binding domain superfamily/Winged helix DNA-binding domain"/>
    <property type="match status" value="1"/>
</dbReference>
<dbReference type="InterPro" id="IPR036388">
    <property type="entry name" value="WH-like_DNA-bd_sf"/>
</dbReference>
<evidence type="ECO:0000313" key="3">
    <source>
        <dbReference type="EMBL" id="KOB77800.1"/>
    </source>
</evidence>
<dbReference type="InterPro" id="IPR000418">
    <property type="entry name" value="Ets_dom"/>
</dbReference>
<dbReference type="GO" id="GO:0003700">
    <property type="term" value="F:DNA-binding transcription factor activity"/>
    <property type="evidence" value="ECO:0007669"/>
    <property type="project" value="InterPro"/>
</dbReference>